<organism evidence="9 10">
    <name type="scientific">Filifactor alocis (strain ATCC 35896 / CCUG 47790 / D40 B5)</name>
    <name type="common">Fusobacterium alocis</name>
    <dbReference type="NCBI Taxonomy" id="546269"/>
    <lineage>
        <taxon>Bacteria</taxon>
        <taxon>Bacillati</taxon>
        <taxon>Bacillota</taxon>
        <taxon>Clostridia</taxon>
        <taxon>Peptostreptococcales</taxon>
        <taxon>Filifactoraceae</taxon>
        <taxon>Filifactor</taxon>
    </lineage>
</organism>
<evidence type="ECO:0000259" key="8">
    <source>
        <dbReference type="Pfam" id="PF00266"/>
    </source>
</evidence>
<dbReference type="InterPro" id="IPR000192">
    <property type="entry name" value="Aminotrans_V_dom"/>
</dbReference>
<keyword evidence="9" id="KW-0808">Transferase</keyword>
<feature type="modified residue" description="N6-(pyridoxal phosphate)lysine" evidence="5">
    <location>
        <position position="185"/>
    </location>
</feature>
<feature type="domain" description="Aminotransferase class V" evidence="8">
    <location>
        <begin position="23"/>
        <end position="322"/>
    </location>
</feature>
<comment type="similarity">
    <text evidence="2 6">Belongs to the class-V pyridoxal-phosphate-dependent aminotransferase family.</text>
</comment>
<evidence type="ECO:0000313" key="9">
    <source>
        <dbReference type="EMBL" id="EFE28764.2"/>
    </source>
</evidence>
<evidence type="ECO:0000256" key="1">
    <source>
        <dbReference type="ARBA" id="ARBA00001933"/>
    </source>
</evidence>
<dbReference type="PANTHER" id="PTHR21152">
    <property type="entry name" value="AMINOTRANSFERASE CLASS V"/>
    <property type="match status" value="1"/>
</dbReference>
<dbReference type="Gene3D" id="3.90.1150.10">
    <property type="entry name" value="Aspartate Aminotransferase, domain 1"/>
    <property type="match status" value="1"/>
</dbReference>
<dbReference type="Gene3D" id="3.40.640.10">
    <property type="entry name" value="Type I PLP-dependent aspartate aminotransferase-like (Major domain)"/>
    <property type="match status" value="1"/>
</dbReference>
<dbReference type="eggNOG" id="COG0075">
    <property type="taxonomic scope" value="Bacteria"/>
</dbReference>
<gene>
    <name evidence="9" type="ordered locus">HMPREF0389_00684</name>
</gene>
<dbReference type="GO" id="GO:0019265">
    <property type="term" value="P:glycine biosynthetic process, by transamination of glyoxylate"/>
    <property type="evidence" value="ECO:0007669"/>
    <property type="project" value="TreeGrafter"/>
</dbReference>
<proteinExistence type="inferred from homology"/>
<dbReference type="AlphaFoldDB" id="D6GPR1"/>
<reference evidence="10" key="1">
    <citation type="submission" date="2010-12" db="EMBL/GenBank/DDBJ databases">
        <title>The genome sequence of Filifactor alocis strain ATCC 35896.</title>
        <authorList>
            <consortium name="The Broad Institute Genome Sequencing Platform"/>
            <person name="Ward D."/>
            <person name="Earl A."/>
            <person name="Feldgarden M."/>
            <person name="Young S.K."/>
            <person name="Gargeya S."/>
            <person name="Zeng Q."/>
            <person name="Alvarado L."/>
            <person name="Berlin A."/>
            <person name="Bochicchio J."/>
            <person name="Chapman S.B."/>
            <person name="Chen Z."/>
            <person name="Freedman E."/>
            <person name="Gellesch M."/>
            <person name="Goldberg J."/>
            <person name="Griggs A."/>
            <person name="Gujja S."/>
            <person name="Heilman E."/>
            <person name="Heiman D."/>
            <person name="Howarth C."/>
            <person name="Mehta T."/>
            <person name="Neiman D."/>
            <person name="Pearson M."/>
            <person name="Roberts A."/>
            <person name="Saif S."/>
            <person name="Shea T."/>
            <person name="Shenoy N."/>
            <person name="Sisk P."/>
            <person name="Stolte C."/>
            <person name="Sykes S."/>
            <person name="White J."/>
            <person name="Yandava C."/>
            <person name="Izard J."/>
            <person name="Blanton J.M."/>
            <person name="Baranova O.V."/>
            <person name="Tanner A.C."/>
            <person name="Dewhirst F.E."/>
            <person name="Haas B."/>
            <person name="Nusbaum C."/>
            <person name="Birren B."/>
        </authorList>
    </citation>
    <scope>NUCLEOTIDE SEQUENCE [LARGE SCALE GENOMIC DNA]</scope>
    <source>
        <strain evidence="10">ATCC 35896 / D40 B5</strain>
    </source>
</reference>
<dbReference type="HOGENOM" id="CLU_027686_1_1_9"/>
<evidence type="ECO:0000256" key="3">
    <source>
        <dbReference type="ARBA" id="ARBA00022898"/>
    </source>
</evidence>
<dbReference type="PROSITE" id="PS00595">
    <property type="entry name" value="AA_TRANSFER_CLASS_5"/>
    <property type="match status" value="1"/>
</dbReference>
<dbReference type="PATRIC" id="fig|546269.5.peg.1166"/>
<evidence type="ECO:0000256" key="4">
    <source>
        <dbReference type="PIRSR" id="PIRSR000524-1"/>
    </source>
</evidence>
<keyword evidence="3 5" id="KW-0663">Pyridoxal phosphate</keyword>
<dbReference type="InterPro" id="IPR024169">
    <property type="entry name" value="SP_NH2Trfase/AEP_transaminase"/>
</dbReference>
<dbReference type="SUPFAM" id="SSF53383">
    <property type="entry name" value="PLP-dependent transferases"/>
    <property type="match status" value="1"/>
</dbReference>
<dbReference type="InterPro" id="IPR015424">
    <property type="entry name" value="PyrdxlP-dep_Trfase"/>
</dbReference>
<evidence type="ECO:0000256" key="2">
    <source>
        <dbReference type="ARBA" id="ARBA00009236"/>
    </source>
</evidence>
<dbReference type="PANTHER" id="PTHR21152:SF40">
    <property type="entry name" value="ALANINE--GLYOXYLATE AMINOTRANSFERASE"/>
    <property type="match status" value="1"/>
</dbReference>
<dbReference type="InterPro" id="IPR015421">
    <property type="entry name" value="PyrdxlP-dep_Trfase_major"/>
</dbReference>
<dbReference type="InterPro" id="IPR015422">
    <property type="entry name" value="PyrdxlP-dep_Trfase_small"/>
</dbReference>
<feature type="binding site" evidence="4">
    <location>
        <position position="330"/>
    </location>
    <ligand>
        <name>substrate</name>
    </ligand>
</feature>
<dbReference type="GO" id="GO:0008453">
    <property type="term" value="F:alanine-glyoxylate transaminase activity"/>
    <property type="evidence" value="ECO:0007669"/>
    <property type="project" value="TreeGrafter"/>
</dbReference>
<comment type="cofactor">
    <cofactor evidence="1 5 7">
        <name>pyridoxal 5'-phosphate</name>
        <dbReference type="ChEBI" id="CHEBI:597326"/>
    </cofactor>
</comment>
<dbReference type="STRING" id="546269.HMPREF0389_00684"/>
<protein>
    <submittedName>
        <fullName evidence="9">Aminotransferase, class V</fullName>
    </submittedName>
</protein>
<dbReference type="GO" id="GO:0004760">
    <property type="term" value="F:L-serine-pyruvate transaminase activity"/>
    <property type="evidence" value="ECO:0007669"/>
    <property type="project" value="TreeGrafter"/>
</dbReference>
<dbReference type="Proteomes" id="UP000007468">
    <property type="component" value="Chromosome"/>
</dbReference>
<accession>D6GPR1</accession>
<dbReference type="KEGG" id="faa:HMPREF0389_00684"/>
<dbReference type="EMBL" id="CP002390">
    <property type="protein sequence ID" value="EFE28764.2"/>
    <property type="molecule type" value="Genomic_DNA"/>
</dbReference>
<evidence type="ECO:0000256" key="6">
    <source>
        <dbReference type="RuleBase" id="RU004075"/>
    </source>
</evidence>
<name>D6GPR1_FILAD</name>
<evidence type="ECO:0000256" key="5">
    <source>
        <dbReference type="PIRSR" id="PIRSR000524-50"/>
    </source>
</evidence>
<dbReference type="RefSeq" id="WP_014262687.1">
    <property type="nucleotide sequence ID" value="NC_016630.1"/>
</dbReference>
<dbReference type="Pfam" id="PF00266">
    <property type="entry name" value="Aminotran_5"/>
    <property type="match status" value="1"/>
</dbReference>
<evidence type="ECO:0000313" key="10">
    <source>
        <dbReference type="Proteomes" id="UP000007468"/>
    </source>
</evidence>
<dbReference type="PIRSF" id="PIRSF000524">
    <property type="entry name" value="SPT"/>
    <property type="match status" value="1"/>
</dbReference>
<dbReference type="InterPro" id="IPR020578">
    <property type="entry name" value="Aminotrans_V_PyrdxlP_BS"/>
</dbReference>
<keyword evidence="10" id="KW-1185">Reference proteome</keyword>
<evidence type="ECO:0000256" key="7">
    <source>
        <dbReference type="RuleBase" id="RU004504"/>
    </source>
</evidence>
<keyword evidence="9" id="KW-0032">Aminotransferase</keyword>
<sequence length="355" mass="39804">MKLFIPGPVTVQPDVLEKMTTQMIGHRSNDASVLQERISDNMRRLWNTSEMILLSTSSGSGLMEAAVRSCTAKKAAIFSVGAFGKRWYDMAVRNNVPADLYASEWGEITTPEEVDKVLKTGKYDLVTITHNETSTGVTNPITEIAEVIKKYPDVIFCADTVSSSAGVKFDVDVLGIDIIITSSQKCLGLPPGIAICNFSQKAVERAKKVENRGFYLDLLSLYNYILKKNYQYPSTPVLPLMFGLDYKLEQILNVEGAENRYERHKKMAERVRDWAQNNFELFAKEGYASDTVTAITNTRGIDVKALNKELGKRGMQISNGYGDLKDKTFRIAHMADTQMEDIEELLRNIDDILNL</sequence>